<comment type="caution">
    <text evidence="1">The sequence shown here is derived from an EMBL/GenBank/DDBJ whole genome shotgun (WGS) entry which is preliminary data.</text>
</comment>
<organism evidence="1 2">
    <name type="scientific">Phlebia brevispora</name>
    <dbReference type="NCBI Taxonomy" id="194682"/>
    <lineage>
        <taxon>Eukaryota</taxon>
        <taxon>Fungi</taxon>
        <taxon>Dikarya</taxon>
        <taxon>Basidiomycota</taxon>
        <taxon>Agaricomycotina</taxon>
        <taxon>Agaricomycetes</taxon>
        <taxon>Polyporales</taxon>
        <taxon>Meruliaceae</taxon>
        <taxon>Phlebia</taxon>
    </lineage>
</organism>
<keyword evidence="2" id="KW-1185">Reference proteome</keyword>
<protein>
    <submittedName>
        <fullName evidence="1">Uncharacterized protein</fullName>
    </submittedName>
</protein>
<dbReference type="Proteomes" id="UP001148662">
    <property type="component" value="Unassembled WGS sequence"/>
</dbReference>
<gene>
    <name evidence="1" type="ORF">NM688_g5332</name>
</gene>
<name>A0ACC1SX49_9APHY</name>
<proteinExistence type="predicted"/>
<evidence type="ECO:0000313" key="2">
    <source>
        <dbReference type="Proteomes" id="UP001148662"/>
    </source>
</evidence>
<evidence type="ECO:0000313" key="1">
    <source>
        <dbReference type="EMBL" id="KAJ3548136.1"/>
    </source>
</evidence>
<sequence length="1868" mass="213447">MSTVEAPLTNGIGSPHLNGNGTAQPDGPAEPTIPFEPSVFRKYLQSLIPPLLGAAPEDIETLFDEDFDERVTKFAAEGGGAIYVVKKKEDTGDEENPTYTYSLTSQLMYHPSHVTTLAIIKRAQVLDPSSSLATQLHVLNLFGGDETPYESLHAVVSSAVKPWFEAFVGARHAGKEGDSKMGIPMTKKKFAELELSLLHLQQNVEIPEMHFTIHPIIQRAVEEARAAGRRPSISDIPAKMLNDDSFLNTLQNQANSWVASIRTVTKLSRDVSSGTASQEINFWLSLESALEAIEAQLRGDEVNLVMDCLRNAKRFGTTVRFIADTGLKDASDTVHKYNQLMKDFPLNELLSATDLDKIQEAVGLIFGHLNRKLKLSPYPVRRALPLVEAISKDFNDQLLRVLTSHRLLYTPYETFERLLSQTMNIFRTWDDHMKEFTNVAREVTRKRSEKFIPIKVVPAHAKLQDRIRVSVVWGMEMGGVDMEEEVKEAYEVMKRIDVLDVSVEGSEIWVAAENAYNEHVSRVENQIIARLRDRLGTARNANEMFRVFSKFNALFVRPKIRGAIQEYQTQLIDSVKEDIQRLHHKFKTQYRYSEAYHMSQMRDLPPISGAIIWARQIDRQLQTYMKRVEDVLGKGWELYAEGQKLQSESTAFRKKLDTRPVYEAWLHDINRRDMGVNGRLFEIVKLRGGGFQLAVNFDPQIITLFKEVRNLLWQGFQVPHAITNMAKDAKRVYPHAVSLMETVRTYGQTLDLVERNKGIEWLVAEYRNEAQRMVGKGMNIRWDYFVNQYDSVRYMTSGDARDNRHIQFVREFASVVSVLQDKTNNVIDLYKDILRCVEDLSTCPYTSEAFSELLGRIQTAIDRLNLEGYANLEYWVAELDQKIESILLQRLTHIISVWCTEFDRADDDSRRDLPVSRDATNKRRGDKRAKDEKLLEGNMTLKPIVHEIRIQNQVIFLDPPIEYARQTWIHQLHEWLGIVCNLRRIQSSRYEIGLQMQSAAVVETTYTSLLTRFPDATLERPFALIENKVQQLKEYVAKWLQFQSLWDLEAEYVFNRLGEDLGHWQQLLTEIKKARSTFDTSESQKSFGVCVIDYEQVQSRVNAKYDAWQRDILSRFGVKLGNAMKEMHASILKARNELEHQSIEGLVGLSVSGSQLMQHDLEATVGRSGWETRRSFGKLLLTCAPRNEVHKQHTNSNCNVRSTYMLPEATSHIVWSALRAGTHDTTYALGWVCNAGRFGRSVDATHYAHSMAGNLVVMQHHQKYQNTFNLSQRYADITDFHDRSQLMAAIMQPRRLTPRELEEQFIQQMVEAFHTMPLEKEVISGVIEPNLARGAIRAYVLRTHSHSFMGSCRATTSVGSEAHLTAHSSPALTGTTLYAPTPNLPHPAQGKLWKSSSVSEPTPPGLRLLKFTDFEVIRCLGKGSYGQVYLVRDSPTGQYFAMKVIENTRLPSEKYGRIFEEQRIGRTLADAQWSLGIEGSFHDSRNFYILSKYYPEGDLRRGVSEDSEFFARHPFKLIIAELILAIEELHNRRIIHRDIKLENILIDECGHLVLADFGISKSFGVASSDRPWEAYPRWRKRAFAHRSVVSTLYAEDAGDTTCFAGGTPGYSAPEIFSGSYSYEVDVWAAGIVLYILLFGRYPFGIVPHEQNMVEIMQRTKSLRLTFPEEDNKLCPRAKNLMLEKDPRKRITVPEIKMHSFFRSVDWAHVAQRPIRPGHLLTSDSHERATESDVKISAGEPYIPGNALYPWFDYGSPALQQRNEEHHRLDMKQRSLASAEVVSNDPWEAPAEPGISFVLRGWLRFAAGRTEVHRRAPATMATNLDRAIDIIKIAIDEDQKQNYEEAYKQYSNALDYFMLALKCAYRSVL</sequence>
<dbReference type="EMBL" id="JANHOG010000971">
    <property type="protein sequence ID" value="KAJ3548136.1"/>
    <property type="molecule type" value="Genomic_DNA"/>
</dbReference>
<reference evidence="1" key="1">
    <citation type="submission" date="2022-07" db="EMBL/GenBank/DDBJ databases">
        <title>Genome Sequence of Phlebia brevispora.</title>
        <authorList>
            <person name="Buettner E."/>
        </authorList>
    </citation>
    <scope>NUCLEOTIDE SEQUENCE</scope>
    <source>
        <strain evidence="1">MPL23</strain>
    </source>
</reference>
<accession>A0ACC1SX49</accession>